<keyword evidence="13" id="KW-1185">Reference proteome</keyword>
<feature type="region of interest" description="Disordered" evidence="10">
    <location>
        <begin position="1"/>
        <end position="32"/>
    </location>
</feature>
<evidence type="ECO:0000256" key="2">
    <source>
        <dbReference type="ARBA" id="ARBA00004496"/>
    </source>
</evidence>
<dbReference type="STRING" id="56857.A0A200QJF9"/>
<keyword evidence="3" id="KW-0963">Cytoplasm</keyword>
<evidence type="ECO:0000256" key="3">
    <source>
        <dbReference type="ARBA" id="ARBA00022490"/>
    </source>
</evidence>
<proteinExistence type="predicted"/>
<keyword evidence="8" id="KW-0804">Transcription</keyword>
<feature type="region of interest" description="Disordered" evidence="10">
    <location>
        <begin position="56"/>
        <end position="124"/>
    </location>
</feature>
<keyword evidence="6" id="KW-0832">Ubl conjugation</keyword>
<keyword evidence="4" id="KW-1017">Isopeptide bond</keyword>
<evidence type="ECO:0000256" key="4">
    <source>
        <dbReference type="ARBA" id="ARBA00022499"/>
    </source>
</evidence>
<gene>
    <name evidence="12" type="ORF">BVC80_8985g64</name>
</gene>
<dbReference type="Proteomes" id="UP000195402">
    <property type="component" value="Unassembled WGS sequence"/>
</dbReference>
<comment type="subcellular location">
    <subcellularLocation>
        <location evidence="2">Cytoplasm</location>
    </subcellularLocation>
    <subcellularLocation>
        <location evidence="1">Nucleus</location>
    </subcellularLocation>
</comment>
<protein>
    <submittedName>
        <fullName evidence="12">Zinc-finger domain of monoamine-oxidase A repressor R1</fullName>
    </submittedName>
</protein>
<dbReference type="GO" id="GO:0005634">
    <property type="term" value="C:nucleus"/>
    <property type="evidence" value="ECO:0007669"/>
    <property type="project" value="UniProtKB-SubCell"/>
</dbReference>
<feature type="compositionally biased region" description="Basic and acidic residues" evidence="10">
    <location>
        <begin position="107"/>
        <end position="124"/>
    </location>
</feature>
<feature type="region of interest" description="Disordered" evidence="10">
    <location>
        <begin position="375"/>
        <end position="398"/>
    </location>
</feature>
<accession>A0A200QJF9</accession>
<dbReference type="FunCoup" id="A0A200QJF9">
    <property type="interactions" value="406"/>
</dbReference>
<evidence type="ECO:0000256" key="7">
    <source>
        <dbReference type="ARBA" id="ARBA00023015"/>
    </source>
</evidence>
<evidence type="ECO:0000256" key="9">
    <source>
        <dbReference type="ARBA" id="ARBA00023242"/>
    </source>
</evidence>
<feature type="compositionally biased region" description="Polar residues" evidence="10">
    <location>
        <begin position="293"/>
        <end position="303"/>
    </location>
</feature>
<evidence type="ECO:0000256" key="1">
    <source>
        <dbReference type="ARBA" id="ARBA00004123"/>
    </source>
</evidence>
<dbReference type="OMA" id="AMNSIYE"/>
<keyword evidence="12" id="KW-0479">Metal-binding</keyword>
<dbReference type="PANTHER" id="PTHR31169:SF23">
    <property type="entry name" value="OS03G0572250 PROTEIN"/>
    <property type="match status" value="1"/>
</dbReference>
<dbReference type="OrthoDB" id="298344at2759"/>
<feature type="compositionally biased region" description="Basic and acidic residues" evidence="10">
    <location>
        <begin position="337"/>
        <end position="347"/>
    </location>
</feature>
<reference evidence="12 13" key="1">
    <citation type="journal article" date="2017" name="Mol. Plant">
        <title>The Genome of Medicinal Plant Macleaya cordata Provides New Insights into Benzylisoquinoline Alkaloids Metabolism.</title>
        <authorList>
            <person name="Liu X."/>
            <person name="Liu Y."/>
            <person name="Huang P."/>
            <person name="Ma Y."/>
            <person name="Qing Z."/>
            <person name="Tang Q."/>
            <person name="Cao H."/>
            <person name="Cheng P."/>
            <person name="Zheng Y."/>
            <person name="Yuan Z."/>
            <person name="Zhou Y."/>
            <person name="Liu J."/>
            <person name="Tang Z."/>
            <person name="Zhuo Y."/>
            <person name="Zhang Y."/>
            <person name="Yu L."/>
            <person name="Huang J."/>
            <person name="Yang P."/>
            <person name="Peng Q."/>
            <person name="Zhang J."/>
            <person name="Jiang W."/>
            <person name="Zhang Z."/>
            <person name="Lin K."/>
            <person name="Ro D.K."/>
            <person name="Chen X."/>
            <person name="Xiong X."/>
            <person name="Shang Y."/>
            <person name="Huang S."/>
            <person name="Zeng J."/>
        </authorList>
    </citation>
    <scope>NUCLEOTIDE SEQUENCE [LARGE SCALE GENOMIC DNA]</scope>
    <source>
        <strain evidence="13">cv. BLH2017</strain>
        <tissue evidence="12">Root</tissue>
    </source>
</reference>
<dbReference type="GO" id="GO:0006355">
    <property type="term" value="P:regulation of DNA-templated transcription"/>
    <property type="evidence" value="ECO:0007669"/>
    <property type="project" value="InterPro"/>
</dbReference>
<feature type="region of interest" description="Disordered" evidence="10">
    <location>
        <begin position="266"/>
        <end position="305"/>
    </location>
</feature>
<keyword evidence="7" id="KW-0805">Transcription regulation</keyword>
<evidence type="ECO:0000313" key="12">
    <source>
        <dbReference type="EMBL" id="OVA10527.1"/>
    </source>
</evidence>
<keyword evidence="12" id="KW-0862">Zinc</keyword>
<dbReference type="Pfam" id="PF10497">
    <property type="entry name" value="zf-4CXXC_R1"/>
    <property type="match status" value="1"/>
</dbReference>
<dbReference type="InterPro" id="IPR018866">
    <property type="entry name" value="Znf-4CXXC_R1"/>
</dbReference>
<evidence type="ECO:0000313" key="13">
    <source>
        <dbReference type="Proteomes" id="UP000195402"/>
    </source>
</evidence>
<evidence type="ECO:0000256" key="10">
    <source>
        <dbReference type="SAM" id="MobiDB-lite"/>
    </source>
</evidence>
<dbReference type="InterPro" id="IPR040221">
    <property type="entry name" value="CDCA7/CDA7L"/>
</dbReference>
<organism evidence="12 13">
    <name type="scientific">Macleaya cordata</name>
    <name type="common">Five-seeded plume-poppy</name>
    <name type="synonym">Bocconia cordata</name>
    <dbReference type="NCBI Taxonomy" id="56857"/>
    <lineage>
        <taxon>Eukaryota</taxon>
        <taxon>Viridiplantae</taxon>
        <taxon>Streptophyta</taxon>
        <taxon>Embryophyta</taxon>
        <taxon>Tracheophyta</taxon>
        <taxon>Spermatophyta</taxon>
        <taxon>Magnoliopsida</taxon>
        <taxon>Ranunculales</taxon>
        <taxon>Papaveraceae</taxon>
        <taxon>Papaveroideae</taxon>
        <taxon>Macleaya</taxon>
    </lineage>
</organism>
<keyword evidence="5" id="KW-0597">Phosphoprotein</keyword>
<evidence type="ECO:0000256" key="8">
    <source>
        <dbReference type="ARBA" id="ARBA00023163"/>
    </source>
</evidence>
<feature type="compositionally biased region" description="Polar residues" evidence="10">
    <location>
        <begin position="10"/>
        <end position="19"/>
    </location>
</feature>
<feature type="region of interest" description="Disordered" evidence="10">
    <location>
        <begin position="317"/>
        <end position="347"/>
    </location>
</feature>
<dbReference type="PANTHER" id="PTHR31169">
    <property type="entry name" value="OS05G0300700 PROTEIN"/>
    <property type="match status" value="1"/>
</dbReference>
<evidence type="ECO:0000256" key="5">
    <source>
        <dbReference type="ARBA" id="ARBA00022553"/>
    </source>
</evidence>
<dbReference type="GO" id="GO:0005737">
    <property type="term" value="C:cytoplasm"/>
    <property type="evidence" value="ECO:0007669"/>
    <property type="project" value="UniProtKB-SubCell"/>
</dbReference>
<keyword evidence="12" id="KW-0863">Zinc-finger</keyword>
<dbReference type="AlphaFoldDB" id="A0A200QJF9"/>
<evidence type="ECO:0000256" key="6">
    <source>
        <dbReference type="ARBA" id="ARBA00022843"/>
    </source>
</evidence>
<evidence type="ECO:0000259" key="11">
    <source>
        <dbReference type="Pfam" id="PF10497"/>
    </source>
</evidence>
<comment type="caution">
    <text evidence="12">The sequence shown here is derived from an EMBL/GenBank/DDBJ whole genome shotgun (WGS) entry which is preliminary data.</text>
</comment>
<dbReference type="EMBL" id="MVGT01001900">
    <property type="protein sequence ID" value="OVA10527.1"/>
    <property type="molecule type" value="Genomic_DNA"/>
</dbReference>
<sequence>MVTLRKRGQIQETPANNTKKMSKTNEEISGYEQCRDQRIKQNMERMQKLGILDLSHKLKSDLLPPKRSPRNLSERKTPQRSSPLPSSEPPRRSSRLQNVNPVSYVELRPKRGKQSEEEDGKDLIKEGVQPEIYTEEHEKLLGTCEAPWDLFKDGYGTDGKRIYDPVKGKTCHQCRSKTLGHRTHCSKCNMVQGQFCGDCLYTRYGENVKEANQKPSWICPVCRGICNCSLCRLAKGWVPTGYMYRKIEKLGFKSVAHYLIQTRRSQTNLEENQGTEDPVSAKRSLPFADSEESSQQNETLNSDENTKLLSEDNANTDELSQQKETFHSDENSMPLSEDIKDNDQLKGEKAEPRVLVIDLEEPNVTLETKSKLIENPSLAMGPRPDSIAGRLRLRRARS</sequence>
<name>A0A200QJF9_MACCD</name>
<feature type="domain" description="Zinc-finger" evidence="11">
    <location>
        <begin position="163"/>
        <end position="259"/>
    </location>
</feature>
<keyword evidence="9" id="KW-0539">Nucleus</keyword>
<dbReference type="InParanoid" id="A0A200QJF9"/>
<dbReference type="GO" id="GO:0008270">
    <property type="term" value="F:zinc ion binding"/>
    <property type="evidence" value="ECO:0007669"/>
    <property type="project" value="UniProtKB-KW"/>
</dbReference>
<feature type="compositionally biased region" description="Basic and acidic residues" evidence="10">
    <location>
        <begin position="320"/>
        <end position="330"/>
    </location>
</feature>